<reference evidence="5" key="1">
    <citation type="submission" date="2011-07" db="EMBL/GenBank/DDBJ databases">
        <authorList>
            <consortium name="Caenorhabditis brenneri Sequencing and Analysis Consortium"/>
            <person name="Wilson R.K."/>
        </authorList>
    </citation>
    <scope>NUCLEOTIDE SEQUENCE [LARGE SCALE GENOMIC DNA]</scope>
    <source>
        <strain evidence="5">PB2801</strain>
    </source>
</reference>
<dbReference type="OrthoDB" id="5855363at2759"/>
<sequence length="132" mass="14717">MLRTLFILVAVISFSHGLSIFNTDPISILICNGCQMVVTFVTPILKQVETITRTDISTLADKLCARVPDLEIFHTLCTTVKNDIIDIAVQLIEAVERQVNGNVTCKALRLCPDQAFVSQSAHFVRNDLYDLH</sequence>
<keyword evidence="1" id="KW-1015">Disulfide bond</keyword>
<evidence type="ECO:0000256" key="1">
    <source>
        <dbReference type="ARBA" id="ARBA00023157"/>
    </source>
</evidence>
<feature type="signal peptide" evidence="2">
    <location>
        <begin position="1"/>
        <end position="17"/>
    </location>
</feature>
<dbReference type="EMBL" id="GL379819">
    <property type="protein sequence ID" value="EGT47174.1"/>
    <property type="molecule type" value="Genomic_DNA"/>
</dbReference>
<evidence type="ECO:0000256" key="2">
    <source>
        <dbReference type="SAM" id="SignalP"/>
    </source>
</evidence>
<dbReference type="SMART" id="SM00741">
    <property type="entry name" value="SapB"/>
    <property type="match status" value="1"/>
</dbReference>
<dbReference type="Proteomes" id="UP000008068">
    <property type="component" value="Unassembled WGS sequence"/>
</dbReference>
<dbReference type="PROSITE" id="PS50015">
    <property type="entry name" value="SAP_B"/>
    <property type="match status" value="1"/>
</dbReference>
<dbReference type="AlphaFoldDB" id="G0MXW8"/>
<dbReference type="OMA" id="CEIVIRI"/>
<evidence type="ECO:0000259" key="3">
    <source>
        <dbReference type="PROSITE" id="PS50015"/>
    </source>
</evidence>
<accession>G0MXW8</accession>
<feature type="chain" id="PRO_5003404279" evidence="2">
    <location>
        <begin position="18"/>
        <end position="132"/>
    </location>
</feature>
<dbReference type="SUPFAM" id="SSF47862">
    <property type="entry name" value="Saposin"/>
    <property type="match status" value="1"/>
</dbReference>
<feature type="domain" description="Saposin B-type" evidence="3">
    <location>
        <begin position="27"/>
        <end position="115"/>
    </location>
</feature>
<name>G0MXW8_CAEBE</name>
<keyword evidence="5" id="KW-1185">Reference proteome</keyword>
<protein>
    <submittedName>
        <fullName evidence="4">CBN-SPP-20 protein</fullName>
    </submittedName>
</protein>
<organism evidence="5">
    <name type="scientific">Caenorhabditis brenneri</name>
    <name type="common">Nematode worm</name>
    <dbReference type="NCBI Taxonomy" id="135651"/>
    <lineage>
        <taxon>Eukaryota</taxon>
        <taxon>Metazoa</taxon>
        <taxon>Ecdysozoa</taxon>
        <taxon>Nematoda</taxon>
        <taxon>Chromadorea</taxon>
        <taxon>Rhabditida</taxon>
        <taxon>Rhabditina</taxon>
        <taxon>Rhabditomorpha</taxon>
        <taxon>Rhabditoidea</taxon>
        <taxon>Rhabditidae</taxon>
        <taxon>Peloderinae</taxon>
        <taxon>Caenorhabditis</taxon>
    </lineage>
</organism>
<keyword evidence="2" id="KW-0732">Signal</keyword>
<dbReference type="eggNOG" id="ENOG502TK49">
    <property type="taxonomic scope" value="Eukaryota"/>
</dbReference>
<dbReference type="Gene3D" id="1.10.225.10">
    <property type="entry name" value="Saposin-like"/>
    <property type="match status" value="1"/>
</dbReference>
<gene>
    <name evidence="4" type="primary">Cbn-spp-20</name>
    <name evidence="4" type="ORF">CAEBREN_22366</name>
</gene>
<dbReference type="FunCoup" id="G0MXW8">
    <property type="interactions" value="227"/>
</dbReference>
<dbReference type="InterPro" id="IPR011001">
    <property type="entry name" value="Saposin-like"/>
</dbReference>
<evidence type="ECO:0000313" key="5">
    <source>
        <dbReference type="Proteomes" id="UP000008068"/>
    </source>
</evidence>
<dbReference type="InterPro" id="IPR008139">
    <property type="entry name" value="SaposinB_dom"/>
</dbReference>
<dbReference type="HOGENOM" id="CLU_1918905_0_0_1"/>
<proteinExistence type="predicted"/>
<dbReference type="InParanoid" id="G0MXW8"/>
<evidence type="ECO:0000313" key="4">
    <source>
        <dbReference type="EMBL" id="EGT47174.1"/>
    </source>
</evidence>